<proteinExistence type="predicted"/>
<keyword evidence="1" id="KW-0472">Membrane</keyword>
<evidence type="ECO:0000256" key="1">
    <source>
        <dbReference type="SAM" id="Phobius"/>
    </source>
</evidence>
<protein>
    <submittedName>
        <fullName evidence="2">Uncharacterized protein</fullName>
    </submittedName>
</protein>
<organism evidence="2 3">
    <name type="scientific">Sphaeroforma arctica JP610</name>
    <dbReference type="NCBI Taxonomy" id="667725"/>
    <lineage>
        <taxon>Eukaryota</taxon>
        <taxon>Ichthyosporea</taxon>
        <taxon>Ichthyophonida</taxon>
        <taxon>Sphaeroforma</taxon>
    </lineage>
</organism>
<dbReference type="Proteomes" id="UP000054560">
    <property type="component" value="Unassembled WGS sequence"/>
</dbReference>
<feature type="transmembrane region" description="Helical" evidence="1">
    <location>
        <begin position="136"/>
        <end position="162"/>
    </location>
</feature>
<name>A0A0L0FFR1_9EUKA</name>
<dbReference type="RefSeq" id="XP_014148800.1">
    <property type="nucleotide sequence ID" value="XM_014293325.1"/>
</dbReference>
<dbReference type="EMBL" id="KQ243998">
    <property type="protein sequence ID" value="KNC74898.1"/>
    <property type="molecule type" value="Genomic_DNA"/>
</dbReference>
<feature type="transmembrane region" description="Helical" evidence="1">
    <location>
        <begin position="6"/>
        <end position="25"/>
    </location>
</feature>
<feature type="transmembrane region" description="Helical" evidence="1">
    <location>
        <begin position="104"/>
        <end position="124"/>
    </location>
</feature>
<keyword evidence="1" id="KW-0812">Transmembrane</keyword>
<dbReference type="GeneID" id="25913069"/>
<keyword evidence="1" id="KW-1133">Transmembrane helix</keyword>
<accession>A0A0L0FFR1</accession>
<reference evidence="2 3" key="1">
    <citation type="submission" date="2011-02" db="EMBL/GenBank/DDBJ databases">
        <title>The Genome Sequence of Sphaeroforma arctica JP610.</title>
        <authorList>
            <consortium name="The Broad Institute Genome Sequencing Platform"/>
            <person name="Russ C."/>
            <person name="Cuomo C."/>
            <person name="Young S.K."/>
            <person name="Zeng Q."/>
            <person name="Gargeya S."/>
            <person name="Alvarado L."/>
            <person name="Berlin A."/>
            <person name="Chapman S.B."/>
            <person name="Chen Z."/>
            <person name="Freedman E."/>
            <person name="Gellesch M."/>
            <person name="Goldberg J."/>
            <person name="Griggs A."/>
            <person name="Gujja S."/>
            <person name="Heilman E."/>
            <person name="Heiman D."/>
            <person name="Howarth C."/>
            <person name="Mehta T."/>
            <person name="Neiman D."/>
            <person name="Pearson M."/>
            <person name="Roberts A."/>
            <person name="Saif S."/>
            <person name="Shea T."/>
            <person name="Shenoy N."/>
            <person name="Sisk P."/>
            <person name="Stolte C."/>
            <person name="Sykes S."/>
            <person name="White J."/>
            <person name="Yandava C."/>
            <person name="Burger G."/>
            <person name="Gray M.W."/>
            <person name="Holland P.W.H."/>
            <person name="King N."/>
            <person name="Lang F.B.F."/>
            <person name="Roger A.J."/>
            <person name="Ruiz-Trillo I."/>
            <person name="Haas B."/>
            <person name="Nusbaum C."/>
            <person name="Birren B."/>
        </authorList>
    </citation>
    <scope>NUCLEOTIDE SEQUENCE [LARGE SCALE GENOMIC DNA]</scope>
    <source>
        <strain evidence="2 3">JP610</strain>
    </source>
</reference>
<keyword evidence="3" id="KW-1185">Reference proteome</keyword>
<gene>
    <name evidence="2" type="ORF">SARC_12565</name>
</gene>
<evidence type="ECO:0000313" key="3">
    <source>
        <dbReference type="Proteomes" id="UP000054560"/>
    </source>
</evidence>
<evidence type="ECO:0000313" key="2">
    <source>
        <dbReference type="EMBL" id="KNC74898.1"/>
    </source>
</evidence>
<sequence length="212" mass="24005">MVGLHNVKALLGCMILAAITARQYLLYKLFVDNRAGAGAVMYAIKDIRRIYFTPNAIILGVYVLLGISIILGGYLRGEERKGPGLHPQFQYFETRDVEVELNDWWANIRAFMLAMLLSVCTFMLRSMMRFNLDAGVFHGPFYIFLTTMYVMGSFSGPLILIYSEDPHTPQWLRSGCNAIVQMVGTWPLRAMSHTVVISAEERHSLMDLDANK</sequence>
<dbReference type="AlphaFoldDB" id="A0A0L0FFR1"/>
<feature type="transmembrane region" description="Helical" evidence="1">
    <location>
        <begin position="50"/>
        <end position="75"/>
    </location>
</feature>